<evidence type="ECO:0000256" key="1">
    <source>
        <dbReference type="SAM" id="MobiDB-lite"/>
    </source>
</evidence>
<dbReference type="PANTHER" id="PTHR21439:SF0">
    <property type="entry name" value="PROTEIN OSCP1"/>
    <property type="match status" value="1"/>
</dbReference>
<protein>
    <submittedName>
        <fullName evidence="2">Uncharacterized protein</fullName>
    </submittedName>
</protein>
<comment type="caution">
    <text evidence="2">The sequence shown here is derived from an EMBL/GenBank/DDBJ whole genome shotgun (WGS) entry which is preliminary data.</text>
</comment>
<accession>A0AAE0KVI6</accession>
<reference evidence="2 3" key="1">
    <citation type="journal article" date="2015" name="Genome Biol. Evol.">
        <title>Comparative Genomics of a Bacterivorous Green Alga Reveals Evolutionary Causalities and Consequences of Phago-Mixotrophic Mode of Nutrition.</title>
        <authorList>
            <person name="Burns J.A."/>
            <person name="Paasch A."/>
            <person name="Narechania A."/>
            <person name="Kim E."/>
        </authorList>
    </citation>
    <scope>NUCLEOTIDE SEQUENCE [LARGE SCALE GENOMIC DNA]</scope>
    <source>
        <strain evidence="2 3">PLY_AMNH</strain>
    </source>
</reference>
<dbReference type="GO" id="GO:0005737">
    <property type="term" value="C:cytoplasm"/>
    <property type="evidence" value="ECO:0007669"/>
    <property type="project" value="TreeGrafter"/>
</dbReference>
<organism evidence="2 3">
    <name type="scientific">Cymbomonas tetramitiformis</name>
    <dbReference type="NCBI Taxonomy" id="36881"/>
    <lineage>
        <taxon>Eukaryota</taxon>
        <taxon>Viridiplantae</taxon>
        <taxon>Chlorophyta</taxon>
        <taxon>Pyramimonadophyceae</taxon>
        <taxon>Pyramimonadales</taxon>
        <taxon>Pyramimonadaceae</taxon>
        <taxon>Cymbomonas</taxon>
    </lineage>
</organism>
<dbReference type="InterPro" id="IPR019332">
    <property type="entry name" value="OSCP1"/>
</dbReference>
<dbReference type="Proteomes" id="UP001190700">
    <property type="component" value="Unassembled WGS sequence"/>
</dbReference>
<keyword evidence="3" id="KW-1185">Reference proteome</keyword>
<proteinExistence type="predicted"/>
<name>A0AAE0KVI6_9CHLO</name>
<dbReference type="AlphaFoldDB" id="A0AAE0KVI6"/>
<feature type="compositionally biased region" description="Low complexity" evidence="1">
    <location>
        <begin position="249"/>
        <end position="270"/>
    </location>
</feature>
<evidence type="ECO:0000313" key="3">
    <source>
        <dbReference type="Proteomes" id="UP001190700"/>
    </source>
</evidence>
<feature type="region of interest" description="Disordered" evidence="1">
    <location>
        <begin position="224"/>
        <end position="294"/>
    </location>
</feature>
<dbReference type="PANTHER" id="PTHR21439">
    <property type="entry name" value="OXIDORED-NITRO DOMAIN-CONTAINING PROTEIN"/>
    <property type="match status" value="1"/>
</dbReference>
<dbReference type="EMBL" id="LGRX02016348">
    <property type="protein sequence ID" value="KAK3262262.1"/>
    <property type="molecule type" value="Genomic_DNA"/>
</dbReference>
<feature type="compositionally biased region" description="Low complexity" evidence="1">
    <location>
        <begin position="280"/>
        <end position="294"/>
    </location>
</feature>
<dbReference type="Pfam" id="PF10188">
    <property type="entry name" value="Oscp1"/>
    <property type="match status" value="1"/>
</dbReference>
<evidence type="ECO:0000313" key="2">
    <source>
        <dbReference type="EMBL" id="KAK3262262.1"/>
    </source>
</evidence>
<sequence>MALLAMPFVITNLGGEMVYILEQRLRAQSIPWEKSVKVLHDVVRTMFSGKFISEVFKPDEIYSNQSTRQIFERLAHSSIMRLSESSMDKLYDLMTMGFKYQLLACKRPADILEVTLRHTETVRNCCNDAEVIAMVSAAEDMIRAHYKSLMPGDWTQLRHALCRFFHDRRIKVSLFLQEGIQSSDGRITLRPSEAHGSKQSVGTVRMFSSSGAVSETYKADTAVFPHHPDHPVPLGGNLYAKDRPAVQRPSGLAGPKSASSASPPTAEPSMPSSPPVSKESMSFGSSNSRMSFNFAQPSKQGADEYFKKVQTGEAKQELNLLASLIGPSTKPVDNFKINLFPEPLPVSGSGIIPKRNPADDIITIDNCTKSTGLESIMKDFDIKDDKAGDEEDDLLDLMDAA</sequence>
<gene>
    <name evidence="2" type="ORF">CYMTET_28871</name>
</gene>
<dbReference type="GO" id="GO:0005886">
    <property type="term" value="C:plasma membrane"/>
    <property type="evidence" value="ECO:0007669"/>
    <property type="project" value="TreeGrafter"/>
</dbReference>